<dbReference type="GO" id="GO:0080044">
    <property type="term" value="F:quercetin 7-O-glucosyltransferase activity"/>
    <property type="evidence" value="ECO:0007669"/>
    <property type="project" value="TreeGrafter"/>
</dbReference>
<keyword evidence="6" id="KW-1185">Reference proteome</keyword>
<dbReference type="Pfam" id="PF00201">
    <property type="entry name" value="UDPGT"/>
    <property type="match status" value="1"/>
</dbReference>
<dbReference type="InterPro" id="IPR035595">
    <property type="entry name" value="UDP_glycos_trans_CS"/>
</dbReference>
<evidence type="ECO:0000256" key="1">
    <source>
        <dbReference type="ARBA" id="ARBA00009995"/>
    </source>
</evidence>
<evidence type="ECO:0000256" key="2">
    <source>
        <dbReference type="ARBA" id="ARBA00022679"/>
    </source>
</evidence>
<keyword evidence="3" id="KW-0328">Glycosyltransferase</keyword>
<evidence type="ECO:0000313" key="6">
    <source>
        <dbReference type="Proteomes" id="UP001189624"/>
    </source>
</evidence>
<dbReference type="Gramene" id="rna-AYBTSS11_LOCUS19790">
    <property type="protein sequence ID" value="CAJ1963465.1"/>
    <property type="gene ID" value="gene-AYBTSS11_LOCUS19790"/>
</dbReference>
<dbReference type="GO" id="GO:0080043">
    <property type="term" value="F:quercetin 3-O-glucosyltransferase activity"/>
    <property type="evidence" value="ECO:0007669"/>
    <property type="project" value="TreeGrafter"/>
</dbReference>
<organism evidence="5 6">
    <name type="scientific">Sphenostylis stenocarpa</name>
    <dbReference type="NCBI Taxonomy" id="92480"/>
    <lineage>
        <taxon>Eukaryota</taxon>
        <taxon>Viridiplantae</taxon>
        <taxon>Streptophyta</taxon>
        <taxon>Embryophyta</taxon>
        <taxon>Tracheophyta</taxon>
        <taxon>Spermatophyta</taxon>
        <taxon>Magnoliopsida</taxon>
        <taxon>eudicotyledons</taxon>
        <taxon>Gunneridae</taxon>
        <taxon>Pentapetalae</taxon>
        <taxon>rosids</taxon>
        <taxon>fabids</taxon>
        <taxon>Fabales</taxon>
        <taxon>Fabaceae</taxon>
        <taxon>Papilionoideae</taxon>
        <taxon>50 kb inversion clade</taxon>
        <taxon>NPAAA clade</taxon>
        <taxon>indigoferoid/millettioid clade</taxon>
        <taxon>Phaseoleae</taxon>
        <taxon>Sphenostylis</taxon>
    </lineage>
</organism>
<dbReference type="AlphaFoldDB" id="A0AA86TEM0"/>
<evidence type="ECO:0000256" key="4">
    <source>
        <dbReference type="RuleBase" id="RU362057"/>
    </source>
</evidence>
<gene>
    <name evidence="5" type="ORF">AYBTSS11_LOCUS19790</name>
</gene>
<dbReference type="CDD" id="cd03784">
    <property type="entry name" value="GT1_Gtf-like"/>
    <property type="match status" value="1"/>
</dbReference>
<dbReference type="PANTHER" id="PTHR11926">
    <property type="entry name" value="GLUCOSYL/GLUCURONOSYL TRANSFERASES"/>
    <property type="match status" value="1"/>
</dbReference>
<dbReference type="FunFam" id="3.40.50.2000:FF:000027">
    <property type="entry name" value="Glycosyltransferase"/>
    <property type="match status" value="1"/>
</dbReference>
<protein>
    <recommendedName>
        <fullName evidence="4">Glycosyltransferase</fullName>
        <ecNumber evidence="4">2.4.1.-</ecNumber>
    </recommendedName>
</protein>
<comment type="similarity">
    <text evidence="1 3">Belongs to the UDP-glycosyltransferase family.</text>
</comment>
<name>A0AA86TEM0_9FABA</name>
<dbReference type="Gene3D" id="3.40.50.2000">
    <property type="entry name" value="Glycogen Phosphorylase B"/>
    <property type="match status" value="2"/>
</dbReference>
<accession>A0AA86TEM0</accession>
<proteinExistence type="inferred from homology"/>
<dbReference type="EMBL" id="OY731403">
    <property type="protein sequence ID" value="CAJ1963465.1"/>
    <property type="molecule type" value="Genomic_DNA"/>
</dbReference>
<sequence>MSYFAERKPHAVFTPYPLQGHINPLFKLAKLLHLRGFHVTFVHTEYNHKRYLKSRGPNALDGLPDFRFEAIPDGLPPLDDDDDGDVSQHIPSLCDSIRKNFLQPFRQLLARLNHSATAGLNPPVTCLVSDCFVTFPIQAAEELGLPILLLSPLSAGACWSFMHYRTLVERGIVPLKDESYLTNGYLDTKVDCIPGLPDFRLKDLPDFMRTTDPNDVMLNFFIEETDKISRASAVVFNTFDELERDVINALSSSFIFRSLYTIGPFPLLLNQSPQNHLGSLGSSLWKENTECLDWLESKESGSVVYVNFGSITVMSAAQILEFAWGLANSRKPFLWIIRPDLVNGGSVILSSEFVNETRDRSLIASWCPQEEVLNHRSVGGFLTHCGWNSTTESICAGVPMVCWPFFADQPTNCRYMCNEWEIGIEIDKNVKREEVEKVVKELMVGEKGKEMREKTVELKKKAEEVTKPGGSSYINLDKCTVPLTKLDFLFRLIGGAVFSVDE</sequence>
<reference evidence="5" key="1">
    <citation type="submission" date="2023-10" db="EMBL/GenBank/DDBJ databases">
        <authorList>
            <person name="Domelevo Entfellner J.-B."/>
        </authorList>
    </citation>
    <scope>NUCLEOTIDE SEQUENCE</scope>
</reference>
<keyword evidence="2 3" id="KW-0808">Transferase</keyword>
<dbReference type="Proteomes" id="UP001189624">
    <property type="component" value="Chromosome 6"/>
</dbReference>
<dbReference type="PROSITE" id="PS00375">
    <property type="entry name" value="UDPGT"/>
    <property type="match status" value="1"/>
</dbReference>
<dbReference type="EC" id="2.4.1.-" evidence="4"/>
<dbReference type="PANTHER" id="PTHR11926:SF1188">
    <property type="entry name" value="FAMILY PROTEIN, PUTATIVE-RELATED"/>
    <property type="match status" value="1"/>
</dbReference>
<evidence type="ECO:0000313" key="5">
    <source>
        <dbReference type="EMBL" id="CAJ1963465.1"/>
    </source>
</evidence>
<dbReference type="SUPFAM" id="SSF53756">
    <property type="entry name" value="UDP-Glycosyltransferase/glycogen phosphorylase"/>
    <property type="match status" value="1"/>
</dbReference>
<dbReference type="FunFam" id="3.40.50.2000:FF:000055">
    <property type="entry name" value="Glycosyltransferase"/>
    <property type="match status" value="1"/>
</dbReference>
<dbReference type="InterPro" id="IPR002213">
    <property type="entry name" value="UDP_glucos_trans"/>
</dbReference>
<evidence type="ECO:0000256" key="3">
    <source>
        <dbReference type="RuleBase" id="RU003718"/>
    </source>
</evidence>